<organism evidence="1 2">
    <name type="scientific">Promethearchaeum syntrophicum</name>
    <dbReference type="NCBI Taxonomy" id="2594042"/>
    <lineage>
        <taxon>Archaea</taxon>
        <taxon>Promethearchaeati</taxon>
        <taxon>Promethearchaeota</taxon>
        <taxon>Promethearchaeia</taxon>
        <taxon>Promethearchaeales</taxon>
        <taxon>Promethearchaeaceae</taxon>
        <taxon>Promethearchaeum</taxon>
    </lineage>
</organism>
<reference evidence="1 2" key="2">
    <citation type="journal article" date="2024" name="Int. J. Syst. Evol. Microbiol.">
        <title>Promethearchaeum syntrophicum gen. nov., sp. nov., an anaerobic, obligately syntrophic archaeon, the first isolate of the lineage 'Asgard' archaea, and proposal of the new archaeal phylum Promethearchaeota phyl. nov. and kingdom Promethearchaeati regn. nov.</title>
        <authorList>
            <person name="Imachi H."/>
            <person name="Nobu M.K."/>
            <person name="Kato S."/>
            <person name="Takaki Y."/>
            <person name="Miyazaki M."/>
            <person name="Miyata M."/>
            <person name="Ogawara M."/>
            <person name="Saito Y."/>
            <person name="Sakai S."/>
            <person name="Tahara Y.O."/>
            <person name="Takano Y."/>
            <person name="Tasumi E."/>
            <person name="Uematsu K."/>
            <person name="Yoshimura T."/>
            <person name="Itoh T."/>
            <person name="Ohkuma M."/>
            <person name="Takai K."/>
        </authorList>
    </citation>
    <scope>NUCLEOTIDE SEQUENCE [LARGE SCALE GENOMIC DNA]</scope>
    <source>
        <strain evidence="1 2">MK-D1</strain>
    </source>
</reference>
<accession>A0A5B9DGG6</accession>
<gene>
    <name evidence="1" type="ORF">DSAG12_03688</name>
</gene>
<reference evidence="1 2" key="1">
    <citation type="journal article" date="2020" name="Nature">
        <title>Isolation of an archaeon at the prokaryote-eukaryote interface.</title>
        <authorList>
            <person name="Imachi H."/>
            <person name="Nobu M.K."/>
            <person name="Nakahara N."/>
            <person name="Morono Y."/>
            <person name="Ogawara M."/>
            <person name="Takaki Y."/>
            <person name="Takano Y."/>
            <person name="Uematsu K."/>
            <person name="Ikuta T."/>
            <person name="Ito M."/>
            <person name="Matsui Y."/>
            <person name="Miyazaki M."/>
            <person name="Murata K."/>
            <person name="Saito Y."/>
            <person name="Sakai S."/>
            <person name="Song C."/>
            <person name="Tasumi E."/>
            <person name="Yamanaka Y."/>
            <person name="Yamaguchi T."/>
            <person name="Kamagata Y."/>
            <person name="Tamaki H."/>
            <person name="Takai K."/>
        </authorList>
    </citation>
    <scope>NUCLEOTIDE SEQUENCE [LARGE SCALE GENOMIC DNA]</scope>
    <source>
        <strain evidence="1 2">MK-D1</strain>
    </source>
</reference>
<dbReference type="AlphaFoldDB" id="A0A5B9DGG6"/>
<evidence type="ECO:0000313" key="2">
    <source>
        <dbReference type="Proteomes" id="UP000321408"/>
    </source>
</evidence>
<dbReference type="KEGG" id="psyt:DSAG12_03688"/>
<protein>
    <submittedName>
        <fullName evidence="1">Uncharacterized protein</fullName>
    </submittedName>
</protein>
<keyword evidence="2" id="KW-1185">Reference proteome</keyword>
<sequence>MGVEVSELDLIRLVRKDPSVIELYSMDPKTEIYIKKLGTEALDLLQKEFPNFLPSNLQSVFNINVISSKMISSSGYKKIRFYISVTGKLLKRIES</sequence>
<dbReference type="Proteomes" id="UP000321408">
    <property type="component" value="Chromosome"/>
</dbReference>
<dbReference type="EMBL" id="CP042905">
    <property type="protein sequence ID" value="QEE17850.2"/>
    <property type="molecule type" value="Genomic_DNA"/>
</dbReference>
<proteinExistence type="predicted"/>
<evidence type="ECO:0000313" key="1">
    <source>
        <dbReference type="EMBL" id="QEE17850.2"/>
    </source>
</evidence>
<name>A0A5B9DGG6_9ARCH</name>